<sequence>MNGPAMFARYAFAPNQLGYCGPADAGALLEGRTGVRFRALAKQFEGAWPQLRVIAAATGTADPLDREVVEAYWVGNRLLDRAGGADDGLPHHSFQVFCHYPWAGLLHDERRTEHALQVLDQCRIRWGKVISAAGGQVVVESRPLVWDGVRLGLGLPSRDTATLGLGNVELIEPLRPGDWVSLHWGWVCDRLSPPQLVALRHYSAYHLELVNQRLGGRTGMSGPRIP</sequence>
<comment type="caution">
    <text evidence="1">The sequence shown here is derived from an EMBL/GenBank/DDBJ whole genome shotgun (WGS) entry which is preliminary data.</text>
</comment>
<proteinExistence type="predicted"/>
<dbReference type="AlphaFoldDB" id="A0A4V6MF41"/>
<dbReference type="InterPro" id="IPR045660">
    <property type="entry name" value="DUF6390"/>
</dbReference>
<accession>A0A4V6MF41</accession>
<dbReference type="Pfam" id="PF19927">
    <property type="entry name" value="DUF6390"/>
    <property type="match status" value="2"/>
</dbReference>
<dbReference type="EMBL" id="SHKR01000012">
    <property type="protein sequence ID" value="RZU15546.1"/>
    <property type="molecule type" value="Genomic_DNA"/>
</dbReference>
<evidence type="ECO:0000313" key="2">
    <source>
        <dbReference type="Proteomes" id="UP000292027"/>
    </source>
</evidence>
<reference evidence="1 2" key="1">
    <citation type="journal article" date="2015" name="Stand. Genomic Sci.">
        <title>Genomic Encyclopedia of Bacterial and Archaeal Type Strains, Phase III: the genomes of soil and plant-associated and newly described type strains.</title>
        <authorList>
            <person name="Whitman W.B."/>
            <person name="Woyke T."/>
            <person name="Klenk H.P."/>
            <person name="Zhou Y."/>
            <person name="Lilburn T.G."/>
            <person name="Beck B.J."/>
            <person name="De Vos P."/>
            <person name="Vandamme P."/>
            <person name="Eisen J.A."/>
            <person name="Garrity G."/>
            <person name="Hugenholtz P."/>
            <person name="Kyrpides N.C."/>
        </authorList>
    </citation>
    <scope>NUCLEOTIDE SEQUENCE [LARGE SCALE GENOMIC DNA]</scope>
    <source>
        <strain evidence="1 2">VKM Ac-2540</strain>
    </source>
</reference>
<keyword evidence="2" id="KW-1185">Reference proteome</keyword>
<evidence type="ECO:0000313" key="1">
    <source>
        <dbReference type="EMBL" id="RZU15546.1"/>
    </source>
</evidence>
<dbReference type="RefSeq" id="WP_198681640.1">
    <property type="nucleotide sequence ID" value="NZ_SHKR01000012.1"/>
</dbReference>
<gene>
    <name evidence="1" type="ORF">EV645_3084</name>
</gene>
<protein>
    <submittedName>
        <fullName evidence="1">Uncharacterized protein</fullName>
    </submittedName>
</protein>
<dbReference type="Proteomes" id="UP000292027">
    <property type="component" value="Unassembled WGS sequence"/>
</dbReference>
<name>A0A4V6MF41_9ACTN</name>
<organism evidence="1 2">
    <name type="scientific">Kribbella rubisoli</name>
    <dbReference type="NCBI Taxonomy" id="3075929"/>
    <lineage>
        <taxon>Bacteria</taxon>
        <taxon>Bacillati</taxon>
        <taxon>Actinomycetota</taxon>
        <taxon>Actinomycetes</taxon>
        <taxon>Propionibacteriales</taxon>
        <taxon>Kribbellaceae</taxon>
        <taxon>Kribbella</taxon>
    </lineage>
</organism>